<dbReference type="EMBL" id="KB822718">
    <property type="protein sequence ID" value="ETN43437.1"/>
    <property type="molecule type" value="Genomic_DNA"/>
</dbReference>
<sequence>MATLPPSRLVLSPREQEYLRVFLRHHLSDAPNRNDDTTRQGHLQNHSKSDSSDSDSFNAAAFRSASRVFITTSLSLKLVGTVLDRVTARSQAKLTHPQPRKPLVVSQTRLALSLSTLLFLHRVLFRLFSKLRVQLLHEKVRDIERRYPRVYAALTSKLAPAIGASLSGLALGIFPSDQLRLTIAIYIASRALEIGYTVLDAAGYMKRNPFGSWVLFALAQGQLLHAYVFDRDCFPQAYGSFIIQNTPEYIQRRPENLSPKVRWPSYNQISDALAEMARLRWPAFVSPILRPKVANTLPASIDPIISPITSRAHPALQHLSCALIHPQETSCFIAYLRQILLSFPKIAKFFTIYYSAMSLLKIRAFVKMPLQELDRLVKKILKTSAAITGAIGTSWGTICLFQWILPRAFLPQFRFFLGGLMGGSFQLLDPGSIGHGNSMYAARTSVDSLLKVGEKRRWWRPVRGGDVYLFVAALALINVCFDVGRDSVGKDRSMLVIRVLRGDIELGLQRGRKQEADSEKSHDE</sequence>
<dbReference type="InterPro" id="IPR026749">
    <property type="entry name" value="Tmem135"/>
</dbReference>
<gene>
    <name evidence="2" type="ORF">HMPREF1541_02596</name>
</gene>
<proteinExistence type="predicted"/>
<dbReference type="GeneID" id="19969935"/>
<reference evidence="2 3" key="1">
    <citation type="submission" date="2013-03" db="EMBL/GenBank/DDBJ databases">
        <title>The Genome Sequence of Phialophora europaea CBS 101466.</title>
        <authorList>
            <consortium name="The Broad Institute Genomics Platform"/>
            <person name="Cuomo C."/>
            <person name="de Hoog S."/>
            <person name="Gorbushina A."/>
            <person name="Walker B."/>
            <person name="Young S.K."/>
            <person name="Zeng Q."/>
            <person name="Gargeya S."/>
            <person name="Fitzgerald M."/>
            <person name="Haas B."/>
            <person name="Abouelleil A."/>
            <person name="Allen A.W."/>
            <person name="Alvarado L."/>
            <person name="Arachchi H.M."/>
            <person name="Berlin A.M."/>
            <person name="Chapman S.B."/>
            <person name="Gainer-Dewar J."/>
            <person name="Goldberg J."/>
            <person name="Griggs A."/>
            <person name="Gujja S."/>
            <person name="Hansen M."/>
            <person name="Howarth C."/>
            <person name="Imamovic A."/>
            <person name="Ireland A."/>
            <person name="Larimer J."/>
            <person name="McCowan C."/>
            <person name="Murphy C."/>
            <person name="Pearson M."/>
            <person name="Poon T.W."/>
            <person name="Priest M."/>
            <person name="Roberts A."/>
            <person name="Saif S."/>
            <person name="Shea T."/>
            <person name="Sisk P."/>
            <person name="Sykes S."/>
            <person name="Wortman J."/>
            <person name="Nusbaum C."/>
            <person name="Birren B."/>
        </authorList>
    </citation>
    <scope>NUCLEOTIDE SEQUENCE [LARGE SCALE GENOMIC DNA]</scope>
    <source>
        <strain evidence="2 3">CBS 101466</strain>
    </source>
</reference>
<feature type="region of interest" description="Disordered" evidence="1">
    <location>
        <begin position="29"/>
        <end position="55"/>
    </location>
</feature>
<dbReference type="HOGENOM" id="CLU_038406_0_0_1"/>
<accession>W2S436</accession>
<dbReference type="InParanoid" id="W2S436"/>
<organism evidence="2 3">
    <name type="scientific">Cyphellophora europaea (strain CBS 101466)</name>
    <name type="common">Phialophora europaea</name>
    <dbReference type="NCBI Taxonomy" id="1220924"/>
    <lineage>
        <taxon>Eukaryota</taxon>
        <taxon>Fungi</taxon>
        <taxon>Dikarya</taxon>
        <taxon>Ascomycota</taxon>
        <taxon>Pezizomycotina</taxon>
        <taxon>Eurotiomycetes</taxon>
        <taxon>Chaetothyriomycetidae</taxon>
        <taxon>Chaetothyriales</taxon>
        <taxon>Cyphellophoraceae</taxon>
        <taxon>Cyphellophora</taxon>
    </lineage>
</organism>
<dbReference type="OrthoDB" id="291792at2759"/>
<evidence type="ECO:0008006" key="4">
    <source>
        <dbReference type="Google" id="ProtNLM"/>
    </source>
</evidence>
<dbReference type="eggNOG" id="ENOG502RQQG">
    <property type="taxonomic scope" value="Eukaryota"/>
</dbReference>
<name>W2S436_CYPE1</name>
<dbReference type="RefSeq" id="XP_008715173.1">
    <property type="nucleotide sequence ID" value="XM_008716951.1"/>
</dbReference>
<feature type="compositionally biased region" description="Basic and acidic residues" evidence="1">
    <location>
        <begin position="29"/>
        <end position="39"/>
    </location>
</feature>
<dbReference type="VEuPathDB" id="FungiDB:HMPREF1541_02596"/>
<evidence type="ECO:0000256" key="1">
    <source>
        <dbReference type="SAM" id="MobiDB-lite"/>
    </source>
</evidence>
<dbReference type="PANTHER" id="PTHR12459">
    <property type="entry name" value="TRANSMEMBRANE PROTEIN 135-RELATED"/>
    <property type="match status" value="1"/>
</dbReference>
<dbReference type="Proteomes" id="UP000030752">
    <property type="component" value="Unassembled WGS sequence"/>
</dbReference>
<evidence type="ECO:0000313" key="2">
    <source>
        <dbReference type="EMBL" id="ETN43437.1"/>
    </source>
</evidence>
<dbReference type="PANTHER" id="PTHR12459:SF19">
    <property type="entry name" value="TRANSMEMBRANE PROTEIN 135 N-TERMINAL DOMAIN-CONTAINING PROTEIN"/>
    <property type="match status" value="1"/>
</dbReference>
<evidence type="ECO:0000313" key="3">
    <source>
        <dbReference type="Proteomes" id="UP000030752"/>
    </source>
</evidence>
<keyword evidence="3" id="KW-1185">Reference proteome</keyword>
<dbReference type="AlphaFoldDB" id="W2S436"/>
<protein>
    <recommendedName>
        <fullName evidence="4">Transmembrane protein 135 N-terminal domain-containing protein</fullName>
    </recommendedName>
</protein>